<protein>
    <recommendedName>
        <fullName evidence="1">Protein kinase domain-containing protein</fullName>
    </recommendedName>
</protein>
<dbReference type="InterPro" id="IPR000719">
    <property type="entry name" value="Prot_kinase_dom"/>
</dbReference>
<dbReference type="EMBL" id="JAQQPM010000006">
    <property type="protein sequence ID" value="KAK2072639.1"/>
    <property type="molecule type" value="Genomic_DNA"/>
</dbReference>
<dbReference type="SUPFAM" id="SSF56112">
    <property type="entry name" value="Protein kinase-like (PK-like)"/>
    <property type="match status" value="1"/>
</dbReference>
<accession>A0AAD9I8L6</accession>
<dbReference type="GO" id="GO:0004672">
    <property type="term" value="F:protein kinase activity"/>
    <property type="evidence" value="ECO:0007669"/>
    <property type="project" value="InterPro"/>
</dbReference>
<feature type="domain" description="Protein kinase" evidence="1">
    <location>
        <begin position="208"/>
        <end position="557"/>
    </location>
</feature>
<evidence type="ECO:0000313" key="3">
    <source>
        <dbReference type="Proteomes" id="UP001217918"/>
    </source>
</evidence>
<name>A0AAD9I8L6_9PEZI</name>
<dbReference type="Gene3D" id="1.10.510.10">
    <property type="entry name" value="Transferase(Phosphotransferase) domain 1"/>
    <property type="match status" value="1"/>
</dbReference>
<evidence type="ECO:0000313" key="2">
    <source>
        <dbReference type="EMBL" id="KAK2072639.1"/>
    </source>
</evidence>
<dbReference type="SMART" id="SM00220">
    <property type="entry name" value="S_TKc"/>
    <property type="match status" value="1"/>
</dbReference>
<organism evidence="2 3">
    <name type="scientific">Phyllachora maydis</name>
    <dbReference type="NCBI Taxonomy" id="1825666"/>
    <lineage>
        <taxon>Eukaryota</taxon>
        <taxon>Fungi</taxon>
        <taxon>Dikarya</taxon>
        <taxon>Ascomycota</taxon>
        <taxon>Pezizomycotina</taxon>
        <taxon>Sordariomycetes</taxon>
        <taxon>Sordariomycetidae</taxon>
        <taxon>Phyllachorales</taxon>
        <taxon>Phyllachoraceae</taxon>
        <taxon>Phyllachora</taxon>
    </lineage>
</organism>
<dbReference type="InterPro" id="IPR011009">
    <property type="entry name" value="Kinase-like_dom_sf"/>
</dbReference>
<dbReference type="GO" id="GO:0005524">
    <property type="term" value="F:ATP binding"/>
    <property type="evidence" value="ECO:0007669"/>
    <property type="project" value="InterPro"/>
</dbReference>
<comment type="caution">
    <text evidence="2">The sequence shown here is derived from an EMBL/GenBank/DDBJ whole genome shotgun (WGS) entry which is preliminary data.</text>
</comment>
<gene>
    <name evidence="2" type="ORF">P8C59_006979</name>
</gene>
<evidence type="ECO:0000259" key="1">
    <source>
        <dbReference type="PROSITE" id="PS50011"/>
    </source>
</evidence>
<dbReference type="AlphaFoldDB" id="A0AAD9I8L6"/>
<sequence length="608" mass="68195">MDPREMDLNFESIQDVIHPTAAYTLTTPSAPSPTVQNNAAACGEWSSSQLNPRNRIDSLAPLENPLWRIDGCTGLGTQYFARPLFLGNVPPVRLDVFIPEDGAAEPMIRKLLDLSTAFHARDGSRIQGLGITRYILRVLQAWTLAGGAGSLLTLAAMEKSLPYGSRIIFERLTFDVRKVKVTVALAHDVERQLSSVPKLAKAFGMDEKQLPPTVDLWQLSAVEQLQDSVCLVRVAKGGNYDGDPDRIWVLKALTSGFKYLYNELRNLLRMAPHPHVMARPGYLVTKRVVFGESKKGLVGFLLDFHPGGGLRDQIPLLRIHNQLDLGQKLKWARQLTSAVTHVRRKCGIYYTDLRLDNVVLSQSRDVVLLDFEQRGVWSEFAAPEVNALEYVRILATDGEDGSGLDSVISERDRAHFADVLDGLLPDWEFVLEAHDFEPLPHGYQSFNVPWLCLGPREQEAAEVYMVGRALWCLFEGQCAPQRAAVWQSYRREPDYEFPECRAAPPALRALVDRCTRGRRAMLSTLIVRRGSRLVLKNDPPGRPADAAEVLRVARAWWRDEVAYSVDFLRRRSELKASGEWDENSFGRPSMEEVEAALQAFAEDHGLTG</sequence>
<dbReference type="PROSITE" id="PS50011">
    <property type="entry name" value="PROTEIN_KINASE_DOM"/>
    <property type="match status" value="1"/>
</dbReference>
<keyword evidence="3" id="KW-1185">Reference proteome</keyword>
<dbReference type="Proteomes" id="UP001217918">
    <property type="component" value="Unassembled WGS sequence"/>
</dbReference>
<reference evidence="2" key="1">
    <citation type="journal article" date="2023" name="Mol. Plant Microbe Interact.">
        <title>Elucidating the Obligate Nature and Biological Capacity of an Invasive Fungal Corn Pathogen.</title>
        <authorList>
            <person name="MacCready J.S."/>
            <person name="Roggenkamp E.M."/>
            <person name="Gdanetz K."/>
            <person name="Chilvers M.I."/>
        </authorList>
    </citation>
    <scope>NUCLEOTIDE SEQUENCE</scope>
    <source>
        <strain evidence="2">PM02</strain>
    </source>
</reference>
<proteinExistence type="predicted"/>